<evidence type="ECO:0000256" key="7">
    <source>
        <dbReference type="ARBA" id="ARBA00022927"/>
    </source>
</evidence>
<keyword evidence="10" id="KW-0175">Coiled coil</keyword>
<keyword evidence="9" id="KW-0472">Membrane</keyword>
<evidence type="ECO:0000313" key="13">
    <source>
        <dbReference type="EMBL" id="GHF79351.1"/>
    </source>
</evidence>
<feature type="domain" description="TonB C-terminal" evidence="12">
    <location>
        <begin position="41"/>
        <end position="138"/>
    </location>
</feature>
<keyword evidence="8" id="KW-1133">Transmembrane helix</keyword>
<dbReference type="GO" id="GO:0055085">
    <property type="term" value="P:transmembrane transport"/>
    <property type="evidence" value="ECO:0007669"/>
    <property type="project" value="InterPro"/>
</dbReference>
<reference evidence="13" key="2">
    <citation type="submission" date="2020-09" db="EMBL/GenBank/DDBJ databases">
        <authorList>
            <person name="Sun Q."/>
            <person name="Kim S."/>
        </authorList>
    </citation>
    <scope>NUCLEOTIDE SEQUENCE</scope>
    <source>
        <strain evidence="13">KCTC 42731</strain>
    </source>
</reference>
<dbReference type="Gene3D" id="3.30.1150.10">
    <property type="match status" value="1"/>
</dbReference>
<dbReference type="GO" id="GO:0005886">
    <property type="term" value="C:plasma membrane"/>
    <property type="evidence" value="ECO:0007669"/>
    <property type="project" value="UniProtKB-SubCell"/>
</dbReference>
<dbReference type="NCBIfam" id="TIGR01352">
    <property type="entry name" value="tonB_Cterm"/>
    <property type="match status" value="1"/>
</dbReference>
<evidence type="ECO:0000256" key="5">
    <source>
        <dbReference type="ARBA" id="ARBA00022519"/>
    </source>
</evidence>
<name>A0A919BC35_9GAMM</name>
<comment type="similarity">
    <text evidence="2">Belongs to the TonB family.</text>
</comment>
<accession>A0A919BC35</accession>
<evidence type="ECO:0000256" key="6">
    <source>
        <dbReference type="ARBA" id="ARBA00022692"/>
    </source>
</evidence>
<keyword evidence="7" id="KW-0653">Protein transport</keyword>
<dbReference type="Pfam" id="PF03544">
    <property type="entry name" value="TonB_C"/>
    <property type="match status" value="1"/>
</dbReference>
<dbReference type="Proteomes" id="UP000623842">
    <property type="component" value="Unassembled WGS sequence"/>
</dbReference>
<comment type="caution">
    <text evidence="13">The sequence shown here is derived from an EMBL/GenBank/DDBJ whole genome shotgun (WGS) entry which is preliminary data.</text>
</comment>
<gene>
    <name evidence="13" type="ORF">GCM10017161_03160</name>
</gene>
<keyword evidence="14" id="KW-1185">Reference proteome</keyword>
<dbReference type="InterPro" id="IPR051045">
    <property type="entry name" value="TonB-dependent_transducer"/>
</dbReference>
<dbReference type="PROSITE" id="PS52015">
    <property type="entry name" value="TONB_CTD"/>
    <property type="match status" value="1"/>
</dbReference>
<dbReference type="GO" id="GO:0015031">
    <property type="term" value="P:protein transport"/>
    <property type="evidence" value="ECO:0007669"/>
    <property type="project" value="UniProtKB-KW"/>
</dbReference>
<evidence type="ECO:0000256" key="11">
    <source>
        <dbReference type="SAM" id="SignalP"/>
    </source>
</evidence>
<dbReference type="InterPro" id="IPR006260">
    <property type="entry name" value="TonB/TolA_C"/>
</dbReference>
<keyword evidence="5" id="KW-0997">Cell inner membrane</keyword>
<evidence type="ECO:0000256" key="9">
    <source>
        <dbReference type="ARBA" id="ARBA00023136"/>
    </source>
</evidence>
<keyword evidence="6" id="KW-0812">Transmembrane</keyword>
<organism evidence="13 14">
    <name type="scientific">Thalassotalea marina</name>
    <dbReference type="NCBI Taxonomy" id="1673741"/>
    <lineage>
        <taxon>Bacteria</taxon>
        <taxon>Pseudomonadati</taxon>
        <taxon>Pseudomonadota</taxon>
        <taxon>Gammaproteobacteria</taxon>
        <taxon>Alteromonadales</taxon>
        <taxon>Colwelliaceae</taxon>
        <taxon>Thalassotalea</taxon>
    </lineage>
</organism>
<sequence length="361" mass="40678">MALNTKSKNITKMVVAGALSATVFSSAAFDDATALLAKQLKTIEPPTPIKRVNPDYPKEAAIEGRTGWARFSFIVEPDGSVSNILKLDSSGSEDFERASIKAIKRWKYEPATVDGKPIQRCFNTVQMDFAMKGDGNSEYAVRRRFSTKYNNAQQALKENNLDEAKELIDELSSIKNRFIAENNFLQTVKSAYFKAKGDKIRQLESLSNISFAHESKKSEPHEFAVLHQQFVLAVELNRLKQAFDVYEQLVELPSAKDYLSAYKETLDKVTAFVASENNIAVNSIIDEQPFWSHTLVRNNFTFANIEGALSKLEVRCNNKFHVFNINEQSSWQVPESWQGCSLVVYGEKDTRFTLVELAKSA</sequence>
<keyword evidence="4" id="KW-1003">Cell membrane</keyword>
<evidence type="ECO:0000313" key="14">
    <source>
        <dbReference type="Proteomes" id="UP000623842"/>
    </source>
</evidence>
<evidence type="ECO:0000256" key="4">
    <source>
        <dbReference type="ARBA" id="ARBA00022475"/>
    </source>
</evidence>
<feature type="signal peptide" evidence="11">
    <location>
        <begin position="1"/>
        <end position="27"/>
    </location>
</feature>
<evidence type="ECO:0000256" key="2">
    <source>
        <dbReference type="ARBA" id="ARBA00006555"/>
    </source>
</evidence>
<evidence type="ECO:0000256" key="10">
    <source>
        <dbReference type="SAM" id="Coils"/>
    </source>
</evidence>
<feature type="chain" id="PRO_5038077487" description="TonB C-terminal domain-containing protein" evidence="11">
    <location>
        <begin position="28"/>
        <end position="361"/>
    </location>
</feature>
<evidence type="ECO:0000256" key="8">
    <source>
        <dbReference type="ARBA" id="ARBA00022989"/>
    </source>
</evidence>
<comment type="subcellular location">
    <subcellularLocation>
        <location evidence="1">Cell inner membrane</location>
        <topology evidence="1">Single-pass membrane protein</topology>
        <orientation evidence="1">Periplasmic side</orientation>
    </subcellularLocation>
</comment>
<feature type="coiled-coil region" evidence="10">
    <location>
        <begin position="154"/>
        <end position="181"/>
    </location>
</feature>
<evidence type="ECO:0000259" key="12">
    <source>
        <dbReference type="PROSITE" id="PS52015"/>
    </source>
</evidence>
<keyword evidence="3" id="KW-0813">Transport</keyword>
<dbReference type="EMBL" id="BNCK01000001">
    <property type="protein sequence ID" value="GHF79351.1"/>
    <property type="molecule type" value="Genomic_DNA"/>
</dbReference>
<dbReference type="PANTHER" id="PTHR33446">
    <property type="entry name" value="PROTEIN TONB-RELATED"/>
    <property type="match status" value="1"/>
</dbReference>
<reference evidence="13" key="1">
    <citation type="journal article" date="2014" name="Int. J. Syst. Evol. Microbiol.">
        <title>Complete genome sequence of Corynebacterium casei LMG S-19264T (=DSM 44701T), isolated from a smear-ripened cheese.</title>
        <authorList>
            <consortium name="US DOE Joint Genome Institute (JGI-PGF)"/>
            <person name="Walter F."/>
            <person name="Albersmeier A."/>
            <person name="Kalinowski J."/>
            <person name="Ruckert C."/>
        </authorList>
    </citation>
    <scope>NUCLEOTIDE SEQUENCE</scope>
    <source>
        <strain evidence="13">KCTC 42731</strain>
    </source>
</reference>
<protein>
    <recommendedName>
        <fullName evidence="12">TonB C-terminal domain-containing protein</fullName>
    </recommendedName>
</protein>
<dbReference type="RefSeq" id="WP_189766961.1">
    <property type="nucleotide sequence ID" value="NZ_BNCK01000001.1"/>
</dbReference>
<dbReference type="SUPFAM" id="SSF74653">
    <property type="entry name" value="TolA/TonB C-terminal domain"/>
    <property type="match status" value="1"/>
</dbReference>
<dbReference type="PANTHER" id="PTHR33446:SF14">
    <property type="entry name" value="PROTEIN TONB"/>
    <property type="match status" value="1"/>
</dbReference>
<evidence type="ECO:0000256" key="1">
    <source>
        <dbReference type="ARBA" id="ARBA00004383"/>
    </source>
</evidence>
<evidence type="ECO:0000256" key="3">
    <source>
        <dbReference type="ARBA" id="ARBA00022448"/>
    </source>
</evidence>
<proteinExistence type="inferred from homology"/>
<dbReference type="InterPro" id="IPR037682">
    <property type="entry name" value="TonB_C"/>
</dbReference>
<keyword evidence="11" id="KW-0732">Signal</keyword>
<dbReference type="AlphaFoldDB" id="A0A919BC35"/>